<sequence length="72" mass="8386">DMNRENEQPVHNAGARLIKQLRQLGFQTQCMVFTSSKRKGDEIMKQELSDQELKNVIVTTSTSDLRRFVNFQ</sequence>
<dbReference type="AlphaFoldDB" id="A0A820MI59"/>
<organism evidence="1 2">
    <name type="scientific">Rotaria socialis</name>
    <dbReference type="NCBI Taxonomy" id="392032"/>
    <lineage>
        <taxon>Eukaryota</taxon>
        <taxon>Metazoa</taxon>
        <taxon>Spiralia</taxon>
        <taxon>Gnathifera</taxon>
        <taxon>Rotifera</taxon>
        <taxon>Eurotatoria</taxon>
        <taxon>Bdelloidea</taxon>
        <taxon>Philodinida</taxon>
        <taxon>Philodinidae</taxon>
        <taxon>Rotaria</taxon>
    </lineage>
</organism>
<evidence type="ECO:0000313" key="1">
    <source>
        <dbReference type="EMBL" id="CAF4375644.1"/>
    </source>
</evidence>
<gene>
    <name evidence="1" type="ORF">UJA718_LOCUS17391</name>
</gene>
<protein>
    <submittedName>
        <fullName evidence="1">Uncharacterized protein</fullName>
    </submittedName>
</protein>
<comment type="caution">
    <text evidence="1">The sequence shown here is derived from an EMBL/GenBank/DDBJ whole genome shotgun (WGS) entry which is preliminary data.</text>
</comment>
<reference evidence="1" key="1">
    <citation type="submission" date="2021-02" db="EMBL/GenBank/DDBJ databases">
        <authorList>
            <person name="Nowell W R."/>
        </authorList>
    </citation>
    <scope>NUCLEOTIDE SEQUENCE</scope>
</reference>
<keyword evidence="2" id="KW-1185">Reference proteome</keyword>
<dbReference type="EMBL" id="CAJOBP010002816">
    <property type="protein sequence ID" value="CAF4375644.1"/>
    <property type="molecule type" value="Genomic_DNA"/>
</dbReference>
<name>A0A820MI59_9BILA</name>
<dbReference type="Proteomes" id="UP000663873">
    <property type="component" value="Unassembled WGS sequence"/>
</dbReference>
<evidence type="ECO:0000313" key="2">
    <source>
        <dbReference type="Proteomes" id="UP000663873"/>
    </source>
</evidence>
<accession>A0A820MI59</accession>
<feature type="non-terminal residue" evidence="1">
    <location>
        <position position="1"/>
    </location>
</feature>
<proteinExistence type="predicted"/>